<dbReference type="RefSeq" id="WP_013701370.1">
    <property type="nucleotide sequence ID" value="NC_015385.1"/>
</dbReference>
<dbReference type="SMART" id="SM00028">
    <property type="entry name" value="TPR"/>
    <property type="match status" value="3"/>
</dbReference>
<dbReference type="AlphaFoldDB" id="F2NXK2"/>
<organism evidence="3 4">
    <name type="scientific">Treponema succinifaciens (strain ATCC 33096 / DSM 2489 / 6091)</name>
    <dbReference type="NCBI Taxonomy" id="869209"/>
    <lineage>
        <taxon>Bacteria</taxon>
        <taxon>Pseudomonadati</taxon>
        <taxon>Spirochaetota</taxon>
        <taxon>Spirochaetia</taxon>
        <taxon>Spirochaetales</taxon>
        <taxon>Treponemataceae</taxon>
        <taxon>Treponema</taxon>
    </lineage>
</organism>
<keyword evidence="2" id="KW-0732">Signal</keyword>
<accession>F2NXK2</accession>
<reference evidence="3 4" key="1">
    <citation type="journal article" date="2011" name="Stand. Genomic Sci.">
        <title>Complete genome sequence of Treponema succinifaciens type strain (6091).</title>
        <authorList>
            <person name="Han C."/>
            <person name="Gronow S."/>
            <person name="Teshima H."/>
            <person name="Lapidus A."/>
            <person name="Nolan M."/>
            <person name="Lucas S."/>
            <person name="Hammon N."/>
            <person name="Deshpande S."/>
            <person name="Cheng J.F."/>
            <person name="Zeytun A."/>
            <person name="Tapia R."/>
            <person name="Goodwin L."/>
            <person name="Pitluck S."/>
            <person name="Liolios K."/>
            <person name="Pagani I."/>
            <person name="Ivanova N."/>
            <person name="Mavromatis K."/>
            <person name="Mikhailova N."/>
            <person name="Huntemann M."/>
            <person name="Pati A."/>
            <person name="Chen A."/>
            <person name="Palaniappan K."/>
            <person name="Land M."/>
            <person name="Hauser L."/>
            <person name="Brambilla E.M."/>
            <person name="Rohde M."/>
            <person name="Goker M."/>
            <person name="Woyke T."/>
            <person name="Bristow J."/>
            <person name="Eisen J.A."/>
            <person name="Markowitz V."/>
            <person name="Hugenholtz P."/>
            <person name="Kyrpides N.C."/>
            <person name="Klenk H.P."/>
            <person name="Detter J.C."/>
        </authorList>
    </citation>
    <scope>NUCLEOTIDE SEQUENCE [LARGE SCALE GENOMIC DNA]</scope>
    <source>
        <strain evidence="4">ATCC 33096 / DSM 2489 / 6091</strain>
    </source>
</reference>
<feature type="compositionally biased region" description="Polar residues" evidence="1">
    <location>
        <begin position="339"/>
        <end position="349"/>
    </location>
</feature>
<reference evidence="4" key="2">
    <citation type="submission" date="2011-04" db="EMBL/GenBank/DDBJ databases">
        <title>The complete genome of chromosome of Treponema succinifaciens DSM 2489.</title>
        <authorList>
            <person name="Lucas S."/>
            <person name="Copeland A."/>
            <person name="Lapidus A."/>
            <person name="Bruce D."/>
            <person name="Goodwin L."/>
            <person name="Pitluck S."/>
            <person name="Peters L."/>
            <person name="Kyrpides N."/>
            <person name="Mavromatis K."/>
            <person name="Ivanova N."/>
            <person name="Ovchinnikova G."/>
            <person name="Teshima H."/>
            <person name="Detter J.C."/>
            <person name="Tapia R."/>
            <person name="Han C."/>
            <person name="Land M."/>
            <person name="Hauser L."/>
            <person name="Markowitz V."/>
            <person name="Cheng J.-F."/>
            <person name="Hugenholtz P."/>
            <person name="Woyke T."/>
            <person name="Wu D."/>
            <person name="Gronow S."/>
            <person name="Wellnitz S."/>
            <person name="Brambilla E."/>
            <person name="Klenk H.-P."/>
            <person name="Eisen J.A."/>
        </authorList>
    </citation>
    <scope>NUCLEOTIDE SEQUENCE [LARGE SCALE GENOMIC DNA]</scope>
    <source>
        <strain evidence="4">ATCC 33096 / DSM 2489 / 6091</strain>
    </source>
</reference>
<name>F2NXK2_TRES6</name>
<dbReference type="HOGENOM" id="CLU_038824_0_0_12"/>
<feature type="signal peptide" evidence="2">
    <location>
        <begin position="1"/>
        <end position="28"/>
    </location>
</feature>
<dbReference type="OrthoDB" id="363363at2"/>
<dbReference type="SUPFAM" id="SSF48452">
    <property type="entry name" value="TPR-like"/>
    <property type="match status" value="1"/>
</dbReference>
<dbReference type="Proteomes" id="UP000006852">
    <property type="component" value="Chromosome"/>
</dbReference>
<evidence type="ECO:0000313" key="4">
    <source>
        <dbReference type="Proteomes" id="UP000006852"/>
    </source>
</evidence>
<gene>
    <name evidence="3" type="ordered locus">Tresu_1169</name>
</gene>
<feature type="region of interest" description="Disordered" evidence="1">
    <location>
        <begin position="337"/>
        <end position="365"/>
    </location>
</feature>
<protein>
    <submittedName>
        <fullName evidence="3">Tetratricopeptide TPR_1 repeat-containing protein</fullName>
    </submittedName>
</protein>
<dbReference type="KEGG" id="tsu:Tresu_1169"/>
<dbReference type="InterPro" id="IPR011990">
    <property type="entry name" value="TPR-like_helical_dom_sf"/>
</dbReference>
<evidence type="ECO:0000256" key="2">
    <source>
        <dbReference type="SAM" id="SignalP"/>
    </source>
</evidence>
<feature type="chain" id="PRO_5003287527" evidence="2">
    <location>
        <begin position="29"/>
        <end position="365"/>
    </location>
</feature>
<evidence type="ECO:0000256" key="1">
    <source>
        <dbReference type="SAM" id="MobiDB-lite"/>
    </source>
</evidence>
<dbReference type="STRING" id="869209.Tresu_1169"/>
<feature type="region of interest" description="Disordered" evidence="1">
    <location>
        <begin position="263"/>
        <end position="283"/>
    </location>
</feature>
<evidence type="ECO:0000313" key="3">
    <source>
        <dbReference type="EMBL" id="AEB14081.1"/>
    </source>
</evidence>
<dbReference type="eggNOG" id="COG0457">
    <property type="taxonomic scope" value="Bacteria"/>
</dbReference>
<dbReference type="Gene3D" id="1.25.40.10">
    <property type="entry name" value="Tetratricopeptide repeat domain"/>
    <property type="match status" value="2"/>
</dbReference>
<keyword evidence="4" id="KW-1185">Reference proteome</keyword>
<sequence length="365" mass="41777">MMFIYRKYRKFKKFFCFSFLIFAFSAFAQNDDFLQGENLFKENRVEEAVPFLKSAISTGKFPKAYNYLALCYEKMGLLKESLEVCTEGMKISGTDKKVLAFNAGNVCFAMEDFYSAEKWYSLAIAANRLYAPPVLNRANAELKQEKYIASLEDYKLYLDLSPNDRQKPEIEQLISLLEGFKKAEEDRLAEEKRLKEEAALIHAAQEQQIFAEQQAAAQKQIQDGKDKAAELEAKMAEQQALLEQQRAEIERISKEKQLVEEQAAAEKKARDEDKAAELEAKMAEQEARLEQQRAEIERMLQEQKAYQEAALKAQREESAKKAEEDAARRRKLLEDVAASLQNSETSNMTAGAEGTVDYGYESELE</sequence>
<dbReference type="EMBL" id="CP002631">
    <property type="protein sequence ID" value="AEB14081.1"/>
    <property type="molecule type" value="Genomic_DNA"/>
</dbReference>
<dbReference type="InterPro" id="IPR019734">
    <property type="entry name" value="TPR_rpt"/>
</dbReference>
<proteinExistence type="predicted"/>
<dbReference type="GeneID" id="302999853"/>